<dbReference type="InterPro" id="IPR039421">
    <property type="entry name" value="Type_1_exporter"/>
</dbReference>
<gene>
    <name evidence="12" type="ORF">SAMN05444002_2325</name>
</gene>
<dbReference type="GO" id="GO:0034040">
    <property type="term" value="F:ATPase-coupled lipid transmembrane transporter activity"/>
    <property type="evidence" value="ECO:0007669"/>
    <property type="project" value="TreeGrafter"/>
</dbReference>
<feature type="transmembrane region" description="Helical" evidence="9">
    <location>
        <begin position="141"/>
        <end position="158"/>
    </location>
</feature>
<dbReference type="GO" id="GO:0005886">
    <property type="term" value="C:plasma membrane"/>
    <property type="evidence" value="ECO:0007669"/>
    <property type="project" value="UniProtKB-SubCell"/>
</dbReference>
<evidence type="ECO:0000259" key="10">
    <source>
        <dbReference type="PROSITE" id="PS50893"/>
    </source>
</evidence>
<dbReference type="InterPro" id="IPR027417">
    <property type="entry name" value="P-loop_NTPase"/>
</dbReference>
<proteinExistence type="predicted"/>
<dbReference type="InterPro" id="IPR036640">
    <property type="entry name" value="ABC1_TM_sf"/>
</dbReference>
<evidence type="ECO:0000259" key="11">
    <source>
        <dbReference type="PROSITE" id="PS50929"/>
    </source>
</evidence>
<evidence type="ECO:0000256" key="4">
    <source>
        <dbReference type="ARBA" id="ARBA00022692"/>
    </source>
</evidence>
<keyword evidence="6 12" id="KW-0067">ATP-binding</keyword>
<keyword evidence="5" id="KW-0547">Nucleotide-binding</keyword>
<dbReference type="PROSITE" id="PS50929">
    <property type="entry name" value="ABC_TM1F"/>
    <property type="match status" value="1"/>
</dbReference>
<name>A0A1N6GAC3_9RHOB</name>
<evidence type="ECO:0000313" key="13">
    <source>
        <dbReference type="Proteomes" id="UP000184932"/>
    </source>
</evidence>
<comment type="subcellular location">
    <subcellularLocation>
        <location evidence="1">Cell membrane</location>
        <topology evidence="1">Multi-pass membrane protein</topology>
    </subcellularLocation>
</comment>
<dbReference type="Proteomes" id="UP000184932">
    <property type="component" value="Unassembled WGS sequence"/>
</dbReference>
<keyword evidence="8 9" id="KW-0472">Membrane</keyword>
<dbReference type="Gene3D" id="1.20.1560.10">
    <property type="entry name" value="ABC transporter type 1, transmembrane domain"/>
    <property type="match status" value="1"/>
</dbReference>
<sequence>MKPEGSLSWLWRGYLRPHWPALVGAGLLMAVEGSMLGFLSYMMKPMFDAVFVAGESGALWAVGLGILAIFFIRAATSVGQKLLLARVASKVIYKMKTRLVAHLMRLDTTWHGRNPPGALIERVSNDTGAVREVASVVITGLGRDVVALVSLLAVVLWIDWQWTLVALMGTPLLVAPTLLVQSFIRRTALRNRVLAQHMSVRLDEVFHGINPIKLNRLEDYQSRQFDGLAAERVDAEVRNQFGRAAVPALIDIMTGIGFFAVLIYGGREIMDGEKTVGEFMSFFTAMALAFEPLRRLGQISGVWQAAQVSLGRVREMFDVRPSLTSPAAPRAVSPGDIEFKDVHLSYGEAQVLNGLSLVARAGETTALVGASGAGKSTVFNLLTRLVDPSSGTITLGGTPIDALGLPDLRAQFSMVSQEALLFDDTLRENIVLGSEVSEERLEAALRGAHVTDFVRDFPEGLDSPAGPRGSSLSGGQRQRIAIARALLRDAPILLLDEATSALDTKSEAVVQAALDELAQGRTTLVIAHRLSTVRGADRILVMQAGRVVEEGTHEALLDKGGAYAELYRLQFADEA</sequence>
<dbReference type="FunFam" id="3.40.50.300:FF:000221">
    <property type="entry name" value="Multidrug ABC transporter ATP-binding protein"/>
    <property type="match status" value="1"/>
</dbReference>
<dbReference type="GO" id="GO:0140359">
    <property type="term" value="F:ABC-type transporter activity"/>
    <property type="evidence" value="ECO:0007669"/>
    <property type="project" value="InterPro"/>
</dbReference>
<dbReference type="GO" id="GO:0005524">
    <property type="term" value="F:ATP binding"/>
    <property type="evidence" value="ECO:0007669"/>
    <property type="project" value="UniProtKB-KW"/>
</dbReference>
<dbReference type="RefSeq" id="WP_074256358.1">
    <property type="nucleotide sequence ID" value="NZ_FSRL01000001.1"/>
</dbReference>
<evidence type="ECO:0000256" key="9">
    <source>
        <dbReference type="SAM" id="Phobius"/>
    </source>
</evidence>
<protein>
    <submittedName>
        <fullName evidence="12">ATP-binding cassette, subfamily B, MsbA</fullName>
    </submittedName>
</protein>
<dbReference type="InterPro" id="IPR011527">
    <property type="entry name" value="ABC1_TM_dom"/>
</dbReference>
<dbReference type="InterPro" id="IPR003439">
    <property type="entry name" value="ABC_transporter-like_ATP-bd"/>
</dbReference>
<dbReference type="Pfam" id="PF00005">
    <property type="entry name" value="ABC_tran"/>
    <property type="match status" value="1"/>
</dbReference>
<evidence type="ECO:0000256" key="5">
    <source>
        <dbReference type="ARBA" id="ARBA00022741"/>
    </source>
</evidence>
<evidence type="ECO:0000256" key="1">
    <source>
        <dbReference type="ARBA" id="ARBA00004651"/>
    </source>
</evidence>
<dbReference type="PROSITE" id="PS50893">
    <property type="entry name" value="ABC_TRANSPORTER_2"/>
    <property type="match status" value="1"/>
</dbReference>
<reference evidence="13" key="1">
    <citation type="submission" date="2016-11" db="EMBL/GenBank/DDBJ databases">
        <authorList>
            <person name="Varghese N."/>
            <person name="Submissions S."/>
        </authorList>
    </citation>
    <scope>NUCLEOTIDE SEQUENCE [LARGE SCALE GENOMIC DNA]</scope>
    <source>
        <strain evidence="13">DSM 29440</strain>
    </source>
</reference>
<dbReference type="PANTHER" id="PTHR24221:SF654">
    <property type="entry name" value="ATP-BINDING CASSETTE SUB-FAMILY B MEMBER 6"/>
    <property type="match status" value="1"/>
</dbReference>
<feature type="domain" description="ABC transmembrane type-1" evidence="11">
    <location>
        <begin position="23"/>
        <end position="305"/>
    </location>
</feature>
<feature type="transmembrane region" description="Helical" evidence="9">
    <location>
        <begin position="21"/>
        <end position="43"/>
    </location>
</feature>
<dbReference type="PANTHER" id="PTHR24221">
    <property type="entry name" value="ATP-BINDING CASSETTE SUB-FAMILY B"/>
    <property type="match status" value="1"/>
</dbReference>
<keyword evidence="4 9" id="KW-0812">Transmembrane</keyword>
<evidence type="ECO:0000256" key="3">
    <source>
        <dbReference type="ARBA" id="ARBA00022475"/>
    </source>
</evidence>
<evidence type="ECO:0000256" key="8">
    <source>
        <dbReference type="ARBA" id="ARBA00023136"/>
    </source>
</evidence>
<dbReference type="SUPFAM" id="SSF90123">
    <property type="entry name" value="ABC transporter transmembrane region"/>
    <property type="match status" value="1"/>
</dbReference>
<evidence type="ECO:0000313" key="12">
    <source>
        <dbReference type="EMBL" id="SIO04427.1"/>
    </source>
</evidence>
<organism evidence="12 13">
    <name type="scientific">Vannielia litorea</name>
    <dbReference type="NCBI Taxonomy" id="1217970"/>
    <lineage>
        <taxon>Bacteria</taxon>
        <taxon>Pseudomonadati</taxon>
        <taxon>Pseudomonadota</taxon>
        <taxon>Alphaproteobacteria</taxon>
        <taxon>Rhodobacterales</taxon>
        <taxon>Paracoccaceae</taxon>
        <taxon>Vannielia</taxon>
    </lineage>
</organism>
<feature type="transmembrane region" description="Helical" evidence="9">
    <location>
        <begin position="49"/>
        <end position="72"/>
    </location>
</feature>
<evidence type="ECO:0000256" key="6">
    <source>
        <dbReference type="ARBA" id="ARBA00022840"/>
    </source>
</evidence>
<keyword evidence="3" id="KW-1003">Cell membrane</keyword>
<evidence type="ECO:0000256" key="7">
    <source>
        <dbReference type="ARBA" id="ARBA00022989"/>
    </source>
</evidence>
<dbReference type="SMART" id="SM00382">
    <property type="entry name" value="AAA"/>
    <property type="match status" value="1"/>
</dbReference>
<dbReference type="SUPFAM" id="SSF52540">
    <property type="entry name" value="P-loop containing nucleoside triphosphate hydrolases"/>
    <property type="match status" value="1"/>
</dbReference>
<dbReference type="EMBL" id="FSRL01000001">
    <property type="protein sequence ID" value="SIO04427.1"/>
    <property type="molecule type" value="Genomic_DNA"/>
</dbReference>
<keyword evidence="7 9" id="KW-1133">Transmembrane helix</keyword>
<dbReference type="AlphaFoldDB" id="A0A1N6GAC3"/>
<dbReference type="CDD" id="cd18552">
    <property type="entry name" value="ABC_6TM_MsbA_like"/>
    <property type="match status" value="1"/>
</dbReference>
<feature type="domain" description="ABC transporter" evidence="10">
    <location>
        <begin position="337"/>
        <end position="569"/>
    </location>
</feature>
<accession>A0A1N6GAC3</accession>
<evidence type="ECO:0000256" key="2">
    <source>
        <dbReference type="ARBA" id="ARBA00022448"/>
    </source>
</evidence>
<keyword evidence="2" id="KW-0813">Transport</keyword>
<dbReference type="InterPro" id="IPR017871">
    <property type="entry name" value="ABC_transporter-like_CS"/>
</dbReference>
<feature type="transmembrane region" description="Helical" evidence="9">
    <location>
        <begin position="164"/>
        <end position="184"/>
    </location>
</feature>
<keyword evidence="13" id="KW-1185">Reference proteome</keyword>
<dbReference type="Gene3D" id="3.40.50.300">
    <property type="entry name" value="P-loop containing nucleotide triphosphate hydrolases"/>
    <property type="match status" value="1"/>
</dbReference>
<dbReference type="STRING" id="1217970.SAMN05444002_2325"/>
<feature type="transmembrane region" description="Helical" evidence="9">
    <location>
        <begin position="244"/>
        <end position="264"/>
    </location>
</feature>
<dbReference type="GO" id="GO:0016887">
    <property type="term" value="F:ATP hydrolysis activity"/>
    <property type="evidence" value="ECO:0007669"/>
    <property type="project" value="InterPro"/>
</dbReference>
<dbReference type="InterPro" id="IPR003593">
    <property type="entry name" value="AAA+_ATPase"/>
</dbReference>
<dbReference type="Pfam" id="PF00664">
    <property type="entry name" value="ABC_membrane"/>
    <property type="match status" value="1"/>
</dbReference>
<dbReference type="PROSITE" id="PS00211">
    <property type="entry name" value="ABC_TRANSPORTER_1"/>
    <property type="match status" value="1"/>
</dbReference>